<reference evidence="3 4" key="1">
    <citation type="journal article" date="2021" name="Comput. Struct. Biotechnol. J.">
        <title>De novo genome assembly of the potent medicinal plant Rehmannia glutinosa using nanopore technology.</title>
        <authorList>
            <person name="Ma L."/>
            <person name="Dong C."/>
            <person name="Song C."/>
            <person name="Wang X."/>
            <person name="Zheng X."/>
            <person name="Niu Y."/>
            <person name="Chen S."/>
            <person name="Feng W."/>
        </authorList>
    </citation>
    <scope>NUCLEOTIDE SEQUENCE [LARGE SCALE GENOMIC DNA]</scope>
    <source>
        <strain evidence="3">DH-2019</strain>
    </source>
</reference>
<dbReference type="InterPro" id="IPR040256">
    <property type="entry name" value="At4g02000-like"/>
</dbReference>
<accession>A0ABR0UDV5</accession>
<sequence>MFKRIWNPRHGLVCKPLGENTVLFQFSNLVDMKKVLNGSPWLFDKSLLALSEINALHIGSKLEVSSCPFWIQIHDLPIGLMNKSFAEATGNIVGKYLYVDAASDGSLIGRFLRVRVDLNITKPLRRIIKTSFRGSDYVLPIKYERLPNFCYHCGIIADTLTKIAKAASLILLLLSRALCTAPGYGPLHLITRSPNPETTVPLPTQLNPEPPP</sequence>
<evidence type="ECO:0000259" key="2">
    <source>
        <dbReference type="Pfam" id="PF14392"/>
    </source>
</evidence>
<dbReference type="PANTHER" id="PTHR31286">
    <property type="entry name" value="GLYCINE-RICH CELL WALL STRUCTURAL PROTEIN 1.8-LIKE"/>
    <property type="match status" value="1"/>
</dbReference>
<feature type="domain" description="DUF4283" evidence="1">
    <location>
        <begin position="2"/>
        <end position="51"/>
    </location>
</feature>
<dbReference type="Pfam" id="PF14392">
    <property type="entry name" value="zf-CCHC_4"/>
    <property type="match status" value="1"/>
</dbReference>
<dbReference type="PANTHER" id="PTHR31286:SF167">
    <property type="entry name" value="OS09G0268800 PROTEIN"/>
    <property type="match status" value="1"/>
</dbReference>
<name>A0ABR0UDV5_REHGL</name>
<dbReference type="EMBL" id="JABTTQ020003067">
    <property type="protein sequence ID" value="KAK6120507.1"/>
    <property type="molecule type" value="Genomic_DNA"/>
</dbReference>
<dbReference type="Proteomes" id="UP001318860">
    <property type="component" value="Unassembled WGS sequence"/>
</dbReference>
<evidence type="ECO:0000259" key="1">
    <source>
        <dbReference type="Pfam" id="PF14111"/>
    </source>
</evidence>
<comment type="caution">
    <text evidence="3">The sequence shown here is derived from an EMBL/GenBank/DDBJ whole genome shotgun (WGS) entry which is preliminary data.</text>
</comment>
<dbReference type="InterPro" id="IPR025558">
    <property type="entry name" value="DUF4283"/>
</dbReference>
<dbReference type="Pfam" id="PF14111">
    <property type="entry name" value="DUF4283"/>
    <property type="match status" value="1"/>
</dbReference>
<gene>
    <name evidence="3" type="ORF">DH2020_045765</name>
</gene>
<evidence type="ECO:0000313" key="3">
    <source>
        <dbReference type="EMBL" id="KAK6120507.1"/>
    </source>
</evidence>
<feature type="domain" description="Zinc knuckle CX2CX4HX4C" evidence="2">
    <location>
        <begin position="119"/>
        <end position="156"/>
    </location>
</feature>
<evidence type="ECO:0008006" key="5">
    <source>
        <dbReference type="Google" id="ProtNLM"/>
    </source>
</evidence>
<organism evidence="3 4">
    <name type="scientific">Rehmannia glutinosa</name>
    <name type="common">Chinese foxglove</name>
    <dbReference type="NCBI Taxonomy" id="99300"/>
    <lineage>
        <taxon>Eukaryota</taxon>
        <taxon>Viridiplantae</taxon>
        <taxon>Streptophyta</taxon>
        <taxon>Embryophyta</taxon>
        <taxon>Tracheophyta</taxon>
        <taxon>Spermatophyta</taxon>
        <taxon>Magnoliopsida</taxon>
        <taxon>eudicotyledons</taxon>
        <taxon>Gunneridae</taxon>
        <taxon>Pentapetalae</taxon>
        <taxon>asterids</taxon>
        <taxon>lamiids</taxon>
        <taxon>Lamiales</taxon>
        <taxon>Orobanchaceae</taxon>
        <taxon>Rehmannieae</taxon>
        <taxon>Rehmannia</taxon>
    </lineage>
</organism>
<proteinExistence type="predicted"/>
<protein>
    <recommendedName>
        <fullName evidence="5">DUF4283 domain-containing protein</fullName>
    </recommendedName>
</protein>
<evidence type="ECO:0000313" key="4">
    <source>
        <dbReference type="Proteomes" id="UP001318860"/>
    </source>
</evidence>
<keyword evidence="4" id="KW-1185">Reference proteome</keyword>
<dbReference type="InterPro" id="IPR025836">
    <property type="entry name" value="Zn_knuckle_CX2CX4HX4C"/>
</dbReference>